<keyword evidence="1" id="KW-0472">Membrane</keyword>
<keyword evidence="1" id="KW-1133">Transmembrane helix</keyword>
<keyword evidence="1" id="KW-0812">Transmembrane</keyword>
<comment type="caution">
    <text evidence="2">The sequence shown here is derived from an EMBL/GenBank/DDBJ whole genome shotgun (WGS) entry which is preliminary data.</text>
</comment>
<proteinExistence type="predicted"/>
<dbReference type="AlphaFoldDB" id="A0A7J8RFY0"/>
<evidence type="ECO:0008006" key="4">
    <source>
        <dbReference type="Google" id="ProtNLM"/>
    </source>
</evidence>
<feature type="transmembrane region" description="Helical" evidence="1">
    <location>
        <begin position="40"/>
        <end position="63"/>
    </location>
</feature>
<organism evidence="2 3">
    <name type="scientific">Gossypium davidsonii</name>
    <name type="common">Davidson's cotton</name>
    <name type="synonym">Gossypium klotzschianum subsp. davidsonii</name>
    <dbReference type="NCBI Taxonomy" id="34287"/>
    <lineage>
        <taxon>Eukaryota</taxon>
        <taxon>Viridiplantae</taxon>
        <taxon>Streptophyta</taxon>
        <taxon>Embryophyta</taxon>
        <taxon>Tracheophyta</taxon>
        <taxon>Spermatophyta</taxon>
        <taxon>Magnoliopsida</taxon>
        <taxon>eudicotyledons</taxon>
        <taxon>Gunneridae</taxon>
        <taxon>Pentapetalae</taxon>
        <taxon>rosids</taxon>
        <taxon>malvids</taxon>
        <taxon>Malvales</taxon>
        <taxon>Malvaceae</taxon>
        <taxon>Malvoideae</taxon>
        <taxon>Gossypium</taxon>
    </lineage>
</organism>
<dbReference type="Proteomes" id="UP000593561">
    <property type="component" value="Unassembled WGS sequence"/>
</dbReference>
<evidence type="ECO:0000313" key="2">
    <source>
        <dbReference type="EMBL" id="MBA0612738.1"/>
    </source>
</evidence>
<accession>A0A7J8RFY0</accession>
<sequence>MYEYLLEDYFGGYLLAAVGINGNNGIYLIAYVAVESENQASWLWFLELLALDLEIVISYKVILEARGKSIMTMMKTIRTKIMLLIVRKKEETEKIKGILCPKIKKKLDVNMKDSLSDYFLGVFHHRLVETNIRLNVV</sequence>
<keyword evidence="3" id="KW-1185">Reference proteome</keyword>
<dbReference type="PANTHER" id="PTHR31973">
    <property type="entry name" value="POLYPROTEIN, PUTATIVE-RELATED"/>
    <property type="match status" value="1"/>
</dbReference>
<dbReference type="EMBL" id="JABFAC010000005">
    <property type="protein sequence ID" value="MBA0612738.1"/>
    <property type="molecule type" value="Genomic_DNA"/>
</dbReference>
<evidence type="ECO:0000313" key="3">
    <source>
        <dbReference type="Proteomes" id="UP000593561"/>
    </source>
</evidence>
<dbReference type="PANTHER" id="PTHR31973:SF187">
    <property type="entry name" value="MUTATOR TRANSPOSASE MUDRA PROTEIN"/>
    <property type="match status" value="1"/>
</dbReference>
<name>A0A7J8RFY0_GOSDV</name>
<gene>
    <name evidence="2" type="ORF">Godav_013311</name>
</gene>
<evidence type="ECO:0000256" key="1">
    <source>
        <dbReference type="SAM" id="Phobius"/>
    </source>
</evidence>
<protein>
    <recommendedName>
        <fullName evidence="4">MULE transposase domain-containing protein</fullName>
    </recommendedName>
</protein>
<reference evidence="2 3" key="1">
    <citation type="journal article" date="2019" name="Genome Biol. Evol.">
        <title>Insights into the evolution of the New World diploid cottons (Gossypium, subgenus Houzingenia) based on genome sequencing.</title>
        <authorList>
            <person name="Grover C.E."/>
            <person name="Arick M.A. 2nd"/>
            <person name="Thrash A."/>
            <person name="Conover J.L."/>
            <person name="Sanders W.S."/>
            <person name="Peterson D.G."/>
            <person name="Frelichowski J.E."/>
            <person name="Scheffler J.A."/>
            <person name="Scheffler B.E."/>
            <person name="Wendel J.F."/>
        </authorList>
    </citation>
    <scope>NUCLEOTIDE SEQUENCE [LARGE SCALE GENOMIC DNA]</scope>
    <source>
        <strain evidence="2">27</strain>
        <tissue evidence="2">Leaf</tissue>
    </source>
</reference>
<feature type="transmembrane region" description="Helical" evidence="1">
    <location>
        <begin position="12"/>
        <end position="34"/>
    </location>
</feature>